<evidence type="ECO:0008006" key="4">
    <source>
        <dbReference type="Google" id="ProtNLM"/>
    </source>
</evidence>
<keyword evidence="1" id="KW-1133">Transmembrane helix</keyword>
<protein>
    <recommendedName>
        <fullName evidence="4">DUF4134 domain-containing protein</fullName>
    </recommendedName>
</protein>
<proteinExistence type="predicted"/>
<keyword evidence="1" id="KW-0472">Membrane</keyword>
<feature type="transmembrane region" description="Helical" evidence="1">
    <location>
        <begin position="32"/>
        <end position="55"/>
    </location>
</feature>
<evidence type="ECO:0000313" key="2">
    <source>
        <dbReference type="EMBL" id="BDL43308.1"/>
    </source>
</evidence>
<dbReference type="EMBL" id="AP025943">
    <property type="protein sequence ID" value="BDL43308.1"/>
    <property type="molecule type" value="Genomic_DNA"/>
</dbReference>
<organism evidence="2 3">
    <name type="scientific">Akkermansia biwaensis</name>
    <dbReference type="NCBI Taxonomy" id="2946555"/>
    <lineage>
        <taxon>Bacteria</taxon>
        <taxon>Pseudomonadati</taxon>
        <taxon>Verrucomicrobiota</taxon>
        <taxon>Verrucomicrobiia</taxon>
        <taxon>Verrucomicrobiales</taxon>
        <taxon>Akkermansiaceae</taxon>
        <taxon>Akkermansia</taxon>
    </lineage>
</organism>
<accession>A0ABM7ZF57</accession>
<keyword evidence="1" id="KW-0812">Transmembrane</keyword>
<sequence length="90" mass="9993">MGEKINVVTVLNQYFQEMDMEHMSQPVRPNNTLAICALVFSVLCSLVGLVLGIIGMNKYPKNTSGRTMSVIAIIISVLMMVGAFMLRGRW</sequence>
<evidence type="ECO:0000313" key="3">
    <source>
        <dbReference type="Proteomes" id="UP001062263"/>
    </source>
</evidence>
<evidence type="ECO:0000256" key="1">
    <source>
        <dbReference type="SAM" id="Phobius"/>
    </source>
</evidence>
<reference evidence="2" key="1">
    <citation type="submission" date="2022-06" db="EMBL/GenBank/DDBJ databases">
        <title>Akkermansia biwalacus sp. nov., an anaerobic mucin-degrading bacterium isolated from human intestine.</title>
        <authorList>
            <person name="Kobayashi Y."/>
            <person name="Inoue S."/>
            <person name="Kawahara T."/>
            <person name="Kohda N."/>
        </authorList>
    </citation>
    <scope>NUCLEOTIDE SEQUENCE</scope>
    <source>
        <strain evidence="2">WON2089</strain>
    </source>
</reference>
<name>A0ABM7ZF57_9BACT</name>
<feature type="transmembrane region" description="Helical" evidence="1">
    <location>
        <begin position="67"/>
        <end position="86"/>
    </location>
</feature>
<dbReference type="Proteomes" id="UP001062263">
    <property type="component" value="Chromosome"/>
</dbReference>
<gene>
    <name evidence="2" type="ORF">Abiwalacus_08820</name>
</gene>
<keyword evidence="3" id="KW-1185">Reference proteome</keyword>